<name>F7DXL8_ORNAN</name>
<evidence type="ECO:0000313" key="10">
    <source>
        <dbReference type="Ensembl" id="ENSOANP00000021335.3"/>
    </source>
</evidence>
<dbReference type="PANTHER" id="PTHR23162:SF7">
    <property type="entry name" value="PROTEIN BCAP"/>
    <property type="match status" value="1"/>
</dbReference>
<feature type="coiled-coil region" evidence="8">
    <location>
        <begin position="510"/>
        <end position="640"/>
    </location>
</feature>
<keyword evidence="7" id="KW-0966">Cell projection</keyword>
<evidence type="ECO:0000256" key="8">
    <source>
        <dbReference type="SAM" id="Coils"/>
    </source>
</evidence>
<dbReference type="HOGENOM" id="CLU_564933_0_0_1"/>
<keyword evidence="4" id="KW-0963">Cytoplasm</keyword>
<organism evidence="10 11">
    <name type="scientific">Ornithorhynchus anatinus</name>
    <name type="common">Duckbill platypus</name>
    <dbReference type="NCBI Taxonomy" id="9258"/>
    <lineage>
        <taxon>Eukaryota</taxon>
        <taxon>Metazoa</taxon>
        <taxon>Chordata</taxon>
        <taxon>Craniata</taxon>
        <taxon>Vertebrata</taxon>
        <taxon>Euteleostomi</taxon>
        <taxon>Mammalia</taxon>
        <taxon>Monotremata</taxon>
        <taxon>Ornithorhynchidae</taxon>
        <taxon>Ornithorhynchus</taxon>
    </lineage>
</organism>
<dbReference type="GO" id="GO:0036064">
    <property type="term" value="C:ciliary basal body"/>
    <property type="evidence" value="ECO:0000318"/>
    <property type="project" value="GO_Central"/>
</dbReference>
<keyword evidence="6" id="KW-0206">Cytoskeleton</keyword>
<dbReference type="GeneID" id="100081242"/>
<comment type="similarity">
    <text evidence="3">Belongs to the ODF2 family.</text>
</comment>
<evidence type="ECO:0000256" key="1">
    <source>
        <dbReference type="ARBA" id="ARBA00004114"/>
    </source>
</evidence>
<dbReference type="GeneTree" id="ENSGT00530000063497"/>
<dbReference type="GO" id="GO:0005813">
    <property type="term" value="C:centrosome"/>
    <property type="evidence" value="ECO:0000318"/>
    <property type="project" value="GO_Central"/>
</dbReference>
<reference evidence="10" key="2">
    <citation type="submission" date="2025-08" db="UniProtKB">
        <authorList>
            <consortium name="Ensembl"/>
        </authorList>
    </citation>
    <scope>IDENTIFICATION</scope>
    <source>
        <strain evidence="10">Glennie</strain>
    </source>
</reference>
<feature type="coiled-coil region" evidence="8">
    <location>
        <begin position="297"/>
        <end position="331"/>
    </location>
</feature>
<evidence type="ECO:0000313" key="11">
    <source>
        <dbReference type="Proteomes" id="UP000002279"/>
    </source>
</evidence>
<keyword evidence="11" id="KW-1185">Reference proteome</keyword>
<dbReference type="OMA" id="YKHQMLA"/>
<dbReference type="AlphaFoldDB" id="F7DXL8"/>
<dbReference type="eggNOG" id="ENOG502R83P">
    <property type="taxonomic scope" value="Eukaryota"/>
</dbReference>
<dbReference type="RefSeq" id="XP_028919321.1">
    <property type="nucleotide sequence ID" value="XM_029063488.2"/>
</dbReference>
<feature type="coiled-coil region" evidence="8">
    <location>
        <begin position="357"/>
        <end position="451"/>
    </location>
</feature>
<dbReference type="Ensembl" id="ENSOANT00000021338.3">
    <property type="protein sequence ID" value="ENSOANP00000021335.3"/>
    <property type="gene ID" value="ENSOANG00000013526.3"/>
</dbReference>
<dbReference type="GO" id="GO:1902018">
    <property type="term" value="P:negative regulation of cilium assembly"/>
    <property type="evidence" value="ECO:0000318"/>
    <property type="project" value="GO_Central"/>
</dbReference>
<dbReference type="Proteomes" id="UP000002279">
    <property type="component" value="Chromosome 4"/>
</dbReference>
<dbReference type="FunCoup" id="F7DXL8">
    <property type="interactions" value="300"/>
</dbReference>
<evidence type="ECO:0000256" key="6">
    <source>
        <dbReference type="ARBA" id="ARBA00023212"/>
    </source>
</evidence>
<feature type="coiled-coil region" evidence="8">
    <location>
        <begin position="202"/>
        <end position="236"/>
    </location>
</feature>
<keyword evidence="5 8" id="KW-0175">Coiled coil</keyword>
<dbReference type="CTD" id="57489"/>
<evidence type="ECO:0000256" key="7">
    <source>
        <dbReference type="ARBA" id="ARBA00023273"/>
    </source>
</evidence>
<feature type="region of interest" description="Disordered" evidence="9">
    <location>
        <begin position="1"/>
        <end position="93"/>
    </location>
</feature>
<feature type="compositionally biased region" description="Polar residues" evidence="9">
    <location>
        <begin position="74"/>
        <end position="87"/>
    </location>
</feature>
<gene>
    <name evidence="10" type="primary">ODF2L</name>
</gene>
<sequence length="653" mass="75659">MSSPLHEPDDDDVLSAGSQSQREMFLPDFSNISAGMNEELPKPALNPCTEVQEESENHHPQGLELATRRKNSSRENPLQRSQSQSEMSWRKPDVVSKKAEFQARIQELERASNAVASFLTLFKGAIAEISFTNENSTPADILLVKLTEMEIENTNLKRKMLEKEKCIQELSCLLQKEKANNLKATNHSRSVKVVQTRLQLQIQKKEVENDQLKEYMKSLETKIAEWNTQLRKHRHQTLTWKETNEPKKIALKKATKVQRQRAECLEADIGSLTSQIKDREAKLSETFSASSVWKSHYEKVVEEKTVLEVQIETLQKQIMSLLEDLKKIEDSGRNSTEDLLEKLHSSDSKNESINHENEKIKSTFAALKDKVASVEEELLELQEVEKQQKFLAEEYKTQVQKLQAAAEEVKSRYAKVLHENKLMKASKDLELEEVRSQKEAHFKELERARGLPKAAERRLQECHKNLLYFKGRCAEQTQTVRELQVQVDENDSLLKALSLEEKNCHIRLKCESLERKLEQMDADNAELENKLASQEEHLKFSELQLKKKSAEYGALARKLEATLEEGRQKVSEEMERLSSKEQALQIKIFDLETELRRKTEEQKQLVCQLNNNEQYQEVCLKEMQHSLDKSENQNKSIRNYIQFLKTSYITMFG</sequence>
<dbReference type="STRING" id="9258.ENSOANP00000021335"/>
<reference evidence="10" key="3">
    <citation type="submission" date="2025-09" db="UniProtKB">
        <authorList>
            <consortium name="Ensembl"/>
        </authorList>
    </citation>
    <scope>IDENTIFICATION</scope>
    <source>
        <strain evidence="10">Glennie</strain>
    </source>
</reference>
<protein>
    <submittedName>
        <fullName evidence="10">Outer dense fiber of sperm tails 2 like</fullName>
    </submittedName>
</protein>
<comment type="subcellular location">
    <subcellularLocation>
        <location evidence="2">Cell projection</location>
        <location evidence="2">Cilium</location>
    </subcellularLocation>
    <subcellularLocation>
        <location evidence="1">Cytoplasm</location>
        <location evidence="1">Cytoskeleton</location>
        <location evidence="1">Microtubule organizing center</location>
        <location evidence="1">Centrosome</location>
        <location evidence="1">Centriole</location>
    </subcellularLocation>
</comment>
<evidence type="ECO:0000256" key="5">
    <source>
        <dbReference type="ARBA" id="ARBA00023054"/>
    </source>
</evidence>
<reference evidence="10 11" key="1">
    <citation type="journal article" date="2008" name="Nature">
        <title>Genome analysis of the platypus reveals unique signatures of evolution.</title>
        <authorList>
            <person name="Warren W.C."/>
            <person name="Hillier L.W."/>
            <person name="Marshall Graves J.A."/>
            <person name="Birney E."/>
            <person name="Ponting C.P."/>
            <person name="Grutzner F."/>
            <person name="Belov K."/>
            <person name="Miller W."/>
            <person name="Clarke L."/>
            <person name="Chinwalla A.T."/>
            <person name="Yang S.P."/>
            <person name="Heger A."/>
            <person name="Locke D.P."/>
            <person name="Miethke P."/>
            <person name="Waters P.D."/>
            <person name="Veyrunes F."/>
            <person name="Fulton L."/>
            <person name="Fulton B."/>
            <person name="Graves T."/>
            <person name="Wallis J."/>
            <person name="Puente X.S."/>
            <person name="Lopez-Otin C."/>
            <person name="Ordonez G.R."/>
            <person name="Eichler E.E."/>
            <person name="Chen L."/>
            <person name="Cheng Z."/>
            <person name="Deakin J.E."/>
            <person name="Alsop A."/>
            <person name="Thompson K."/>
            <person name="Kirby P."/>
            <person name="Papenfuss A.T."/>
            <person name="Wakefield M.J."/>
            <person name="Olender T."/>
            <person name="Lancet D."/>
            <person name="Huttley G.A."/>
            <person name="Smit A.F."/>
            <person name="Pask A."/>
            <person name="Temple-Smith P."/>
            <person name="Batzer M.A."/>
            <person name="Walker J.A."/>
            <person name="Konkel M.K."/>
            <person name="Harris R.S."/>
            <person name="Whittington C.M."/>
            <person name="Wong E.S."/>
            <person name="Gemmell N.J."/>
            <person name="Buschiazzo E."/>
            <person name="Vargas Jentzsch I.M."/>
            <person name="Merkel A."/>
            <person name="Schmitz J."/>
            <person name="Zemann A."/>
            <person name="Churakov G."/>
            <person name="Kriegs J.O."/>
            <person name="Brosius J."/>
            <person name="Murchison E.P."/>
            <person name="Sachidanandam R."/>
            <person name="Smith C."/>
            <person name="Hannon G.J."/>
            <person name="Tsend-Ayush E."/>
            <person name="McMillan D."/>
            <person name="Attenborough R."/>
            <person name="Rens W."/>
            <person name="Ferguson-Smith M."/>
            <person name="Lefevre C.M."/>
            <person name="Sharp J.A."/>
            <person name="Nicholas K.R."/>
            <person name="Ray D.A."/>
            <person name="Kube M."/>
            <person name="Reinhardt R."/>
            <person name="Pringle T.H."/>
            <person name="Taylor J."/>
            <person name="Jones R.C."/>
            <person name="Nixon B."/>
            <person name="Dacheux J.L."/>
            <person name="Niwa H."/>
            <person name="Sekita Y."/>
            <person name="Huang X."/>
            <person name="Stark A."/>
            <person name="Kheradpour P."/>
            <person name="Kellis M."/>
            <person name="Flicek P."/>
            <person name="Chen Y."/>
            <person name="Webber C."/>
            <person name="Hardison R."/>
            <person name="Nelson J."/>
            <person name="Hallsworth-Pepin K."/>
            <person name="Delehaunty K."/>
            <person name="Markovic C."/>
            <person name="Minx P."/>
            <person name="Feng Y."/>
            <person name="Kremitzki C."/>
            <person name="Mitreva M."/>
            <person name="Glasscock J."/>
            <person name="Wylie T."/>
            <person name="Wohldmann P."/>
            <person name="Thiru P."/>
            <person name="Nhan M.N."/>
            <person name="Pohl C.S."/>
            <person name="Smith S.M."/>
            <person name="Hou S."/>
            <person name="Nefedov M."/>
            <person name="de Jong P.J."/>
            <person name="Renfree M.B."/>
            <person name="Mardis E.R."/>
            <person name="Wilson R.K."/>
        </authorList>
    </citation>
    <scope>NUCLEOTIDE SEQUENCE [LARGE SCALE GENOMIC DNA]</scope>
    <source>
        <strain evidence="10 11">Glennie</strain>
    </source>
</reference>
<dbReference type="InterPro" id="IPR026099">
    <property type="entry name" value="Odf2-rel"/>
</dbReference>
<proteinExistence type="inferred from homology"/>
<dbReference type="Bgee" id="ENSOANG00000013526">
    <property type="expression patterns" value="Expressed in testis and 8 other cell types or tissues"/>
</dbReference>
<evidence type="ECO:0000256" key="4">
    <source>
        <dbReference type="ARBA" id="ARBA00022490"/>
    </source>
</evidence>
<dbReference type="InParanoid" id="F7DXL8"/>
<evidence type="ECO:0000256" key="3">
    <source>
        <dbReference type="ARBA" id="ARBA00009316"/>
    </source>
</evidence>
<accession>F7DXL8</accession>
<evidence type="ECO:0000256" key="9">
    <source>
        <dbReference type="SAM" id="MobiDB-lite"/>
    </source>
</evidence>
<dbReference type="GO" id="GO:0005814">
    <property type="term" value="C:centriole"/>
    <property type="evidence" value="ECO:0007669"/>
    <property type="project" value="UniProtKB-SubCell"/>
</dbReference>
<dbReference type="PANTHER" id="PTHR23162">
    <property type="entry name" value="OUTER DENSE FIBER OF SPERM TAILS 2"/>
    <property type="match status" value="1"/>
</dbReference>
<evidence type="ECO:0000256" key="2">
    <source>
        <dbReference type="ARBA" id="ARBA00004138"/>
    </source>
</evidence>
<dbReference type="GO" id="GO:0034451">
    <property type="term" value="C:centriolar satellite"/>
    <property type="evidence" value="ECO:0007669"/>
    <property type="project" value="Ensembl"/>
</dbReference>